<comment type="caution">
    <text evidence="6">The sequence shown here is derived from an EMBL/GenBank/DDBJ whole genome shotgun (WGS) entry which is preliminary data.</text>
</comment>
<evidence type="ECO:0000259" key="5">
    <source>
        <dbReference type="Pfam" id="PF25137"/>
    </source>
</evidence>
<evidence type="ECO:0000259" key="4">
    <source>
        <dbReference type="Pfam" id="PF00465"/>
    </source>
</evidence>
<sequence>MLAGGFRYETHPQRIVFGAGKIETLPTEVAGLGAKRALIISTPGQQGTAEDLARRLGRSAAGICAEARMHTPVEVTDRAMAVLTKSHADCLVAFGGGTAIGLSKALALRTGLPQIVIPTTYAGSEMTPILGQTENGVKTTIRSAQILPRLIIYDVDLTLALPSSVTATSGMNAMAHAIEGLYARDRNPVTSLMALDAIRSLGEALPTLHRNGSDRNARLQAQYAAWLAGHVLGTVGMALHHKLCHTLGGSFDLPHAETHTVILPHVAAFNAAGDPAALAAAAAALRGEHAGQALYDLAVEIGTATSLKTLGMQEADLDRAAELAVQKPYWNPRPFDRTKIREILGQAFEGMRPARMP</sequence>
<dbReference type="InterPro" id="IPR039697">
    <property type="entry name" value="Alcohol_dehydrogenase_Fe"/>
</dbReference>
<feature type="domain" description="Fe-containing alcohol dehydrogenase-like C-terminal" evidence="5">
    <location>
        <begin position="166"/>
        <end position="347"/>
    </location>
</feature>
<dbReference type="RefSeq" id="WP_311786229.1">
    <property type="nucleotide sequence ID" value="NZ_JALDYY010000003.1"/>
</dbReference>
<keyword evidence="3" id="KW-0520">NAD</keyword>
<dbReference type="InterPro" id="IPR034786">
    <property type="entry name" value="MAR"/>
</dbReference>
<dbReference type="AlphaFoldDB" id="A0AAE3QBP5"/>
<dbReference type="GO" id="GO:0046872">
    <property type="term" value="F:metal ion binding"/>
    <property type="evidence" value="ECO:0007669"/>
    <property type="project" value="InterPro"/>
</dbReference>
<dbReference type="InterPro" id="IPR056798">
    <property type="entry name" value="ADH_Fe_C"/>
</dbReference>
<protein>
    <submittedName>
        <fullName evidence="6">Maleylacetate reductase</fullName>
    </submittedName>
</protein>
<keyword evidence="2" id="KW-0560">Oxidoreductase</keyword>
<dbReference type="GO" id="GO:0004022">
    <property type="term" value="F:alcohol dehydrogenase (NAD+) activity"/>
    <property type="evidence" value="ECO:0007669"/>
    <property type="project" value="TreeGrafter"/>
</dbReference>
<dbReference type="PANTHER" id="PTHR11496:SF102">
    <property type="entry name" value="ALCOHOL DEHYDROGENASE 4"/>
    <property type="match status" value="1"/>
</dbReference>
<proteinExistence type="inferred from homology"/>
<evidence type="ECO:0000256" key="1">
    <source>
        <dbReference type="ARBA" id="ARBA00007358"/>
    </source>
</evidence>
<dbReference type="Pfam" id="PF25137">
    <property type="entry name" value="ADH_Fe_C"/>
    <property type="match status" value="1"/>
</dbReference>
<accession>A0AAE3QBP5</accession>
<name>A0AAE3QBP5_9HYPH</name>
<keyword evidence="7" id="KW-1185">Reference proteome</keyword>
<dbReference type="Gene3D" id="1.20.1090.10">
    <property type="entry name" value="Dehydroquinate synthase-like - alpha domain"/>
    <property type="match status" value="1"/>
</dbReference>
<dbReference type="Gene3D" id="3.40.50.1970">
    <property type="match status" value="1"/>
</dbReference>
<evidence type="ECO:0000256" key="2">
    <source>
        <dbReference type="ARBA" id="ARBA00023002"/>
    </source>
</evidence>
<evidence type="ECO:0000313" key="6">
    <source>
        <dbReference type="EMBL" id="MDI7921901.1"/>
    </source>
</evidence>
<dbReference type="Proteomes" id="UP001161580">
    <property type="component" value="Unassembled WGS sequence"/>
</dbReference>
<gene>
    <name evidence="6" type="ORF">MRS75_07340</name>
</gene>
<reference evidence="6" key="1">
    <citation type="submission" date="2022-03" db="EMBL/GenBank/DDBJ databases">
        <title>Fererhizobium litorale gen. nov., sp. nov., isolated from sandy sediments of the Sea of Japan seashore.</title>
        <authorList>
            <person name="Romanenko L."/>
            <person name="Kurilenko V."/>
            <person name="Otstavnykh N."/>
            <person name="Svetashev V."/>
            <person name="Tekutyeva L."/>
            <person name="Isaeva M."/>
            <person name="Mikhailov V."/>
        </authorList>
    </citation>
    <scope>NUCLEOTIDE SEQUENCE</scope>
    <source>
        <strain evidence="6">KMM 9576</strain>
    </source>
</reference>
<dbReference type="PANTHER" id="PTHR11496">
    <property type="entry name" value="ALCOHOL DEHYDROGENASE"/>
    <property type="match status" value="1"/>
</dbReference>
<dbReference type="Pfam" id="PF00465">
    <property type="entry name" value="Fe-ADH"/>
    <property type="match status" value="1"/>
</dbReference>
<organism evidence="6 7">
    <name type="scientific">Ferirhizobium litorale</name>
    <dbReference type="NCBI Taxonomy" id="2927786"/>
    <lineage>
        <taxon>Bacteria</taxon>
        <taxon>Pseudomonadati</taxon>
        <taxon>Pseudomonadota</taxon>
        <taxon>Alphaproteobacteria</taxon>
        <taxon>Hyphomicrobiales</taxon>
        <taxon>Rhizobiaceae</taxon>
        <taxon>Ferirhizobium</taxon>
    </lineage>
</organism>
<dbReference type="CDD" id="cd08177">
    <property type="entry name" value="MAR"/>
    <property type="match status" value="1"/>
</dbReference>
<comment type="similarity">
    <text evidence="1">Belongs to the iron-containing alcohol dehydrogenase family.</text>
</comment>
<evidence type="ECO:0000256" key="3">
    <source>
        <dbReference type="ARBA" id="ARBA00023027"/>
    </source>
</evidence>
<dbReference type="SUPFAM" id="SSF56796">
    <property type="entry name" value="Dehydroquinate synthase-like"/>
    <property type="match status" value="1"/>
</dbReference>
<feature type="domain" description="Alcohol dehydrogenase iron-type/glycerol dehydrogenase GldA" evidence="4">
    <location>
        <begin position="12"/>
        <end position="154"/>
    </location>
</feature>
<dbReference type="InterPro" id="IPR001670">
    <property type="entry name" value="ADH_Fe/GldA"/>
</dbReference>
<evidence type="ECO:0000313" key="7">
    <source>
        <dbReference type="Proteomes" id="UP001161580"/>
    </source>
</evidence>
<dbReference type="GO" id="GO:0018506">
    <property type="term" value="F:maleylacetate reductase activity"/>
    <property type="evidence" value="ECO:0007669"/>
    <property type="project" value="InterPro"/>
</dbReference>
<dbReference type="EMBL" id="JALDYZ010000003">
    <property type="protein sequence ID" value="MDI7921901.1"/>
    <property type="molecule type" value="Genomic_DNA"/>
</dbReference>